<evidence type="ECO:0000313" key="6">
    <source>
        <dbReference type="Proteomes" id="UP001243757"/>
    </source>
</evidence>
<feature type="domain" description="MobA-like NTP transferase" evidence="4">
    <location>
        <begin position="14"/>
        <end position="137"/>
    </location>
</feature>
<keyword evidence="1" id="KW-0808">Transferase</keyword>
<keyword evidence="2" id="KW-0548">Nucleotidyltransferase</keyword>
<dbReference type="InterPro" id="IPR050065">
    <property type="entry name" value="GlmU-like"/>
</dbReference>
<dbReference type="RefSeq" id="WP_284480647.1">
    <property type="nucleotide sequence ID" value="NZ_JASNJD010000005.1"/>
</dbReference>
<proteinExistence type="predicted"/>
<dbReference type="SUPFAM" id="SSF53448">
    <property type="entry name" value="Nucleotide-diphospho-sugar transferases"/>
    <property type="match status" value="1"/>
</dbReference>
<organism evidence="5 6">
    <name type="scientific">Pseudodonghicola flavimaris</name>
    <dbReference type="NCBI Taxonomy" id="3050036"/>
    <lineage>
        <taxon>Bacteria</taxon>
        <taxon>Pseudomonadati</taxon>
        <taxon>Pseudomonadota</taxon>
        <taxon>Alphaproteobacteria</taxon>
        <taxon>Rhodobacterales</taxon>
        <taxon>Paracoccaceae</taxon>
        <taxon>Pseudodonghicola</taxon>
    </lineage>
</organism>
<dbReference type="Proteomes" id="UP001243757">
    <property type="component" value="Unassembled WGS sequence"/>
</dbReference>
<keyword evidence="6" id="KW-1185">Reference proteome</keyword>
<dbReference type="PANTHER" id="PTHR43584">
    <property type="entry name" value="NUCLEOTIDYL TRANSFERASE"/>
    <property type="match status" value="1"/>
</dbReference>
<evidence type="ECO:0000259" key="4">
    <source>
        <dbReference type="Pfam" id="PF12804"/>
    </source>
</evidence>
<evidence type="ECO:0000256" key="2">
    <source>
        <dbReference type="ARBA" id="ARBA00022695"/>
    </source>
</evidence>
<gene>
    <name evidence="5" type="ORF">QO033_09115</name>
</gene>
<reference evidence="5 6" key="1">
    <citation type="submission" date="2023-05" db="EMBL/GenBank/DDBJ databases">
        <title>Pseudodonghicola sp. nov.</title>
        <authorList>
            <person name="Huang J."/>
        </authorList>
    </citation>
    <scope>NUCLEOTIDE SEQUENCE [LARGE SCALE GENOMIC DNA]</scope>
    <source>
        <strain evidence="5 6">IC7</strain>
    </source>
</reference>
<comment type="caution">
    <text evidence="5">The sequence shown here is derived from an EMBL/GenBank/DDBJ whole genome shotgun (WGS) entry which is preliminary data.</text>
</comment>
<evidence type="ECO:0000313" key="5">
    <source>
        <dbReference type="EMBL" id="MDK3017835.1"/>
    </source>
</evidence>
<dbReference type="InterPro" id="IPR029044">
    <property type="entry name" value="Nucleotide-diphossugar_trans"/>
</dbReference>
<sequence length="236" mass="25421">MIRRTPNRTPQAAMLFAAGFGTRMAPLTQDRPKPLIPVAGRPLIDHALDLVRPLGLARIVANLHYRAEMLEAHLAPLGVRTSVETPEILDTGGGLRQALPLLGPGPVFTLNSDAIWSGPNPLELLRAVWDGNRMDALLIGIAPERALGHKGAGDFTADAEGRVLARGPGLIYGGAQILTPTLLDQVPDRVFSLNRVWDLMQARGRLFVLEYPGQWCDVGHPGGIALAESLLAETYV</sequence>
<dbReference type="Gene3D" id="3.90.550.10">
    <property type="entry name" value="Spore Coat Polysaccharide Biosynthesis Protein SpsA, Chain A"/>
    <property type="match status" value="1"/>
</dbReference>
<evidence type="ECO:0000256" key="1">
    <source>
        <dbReference type="ARBA" id="ARBA00022679"/>
    </source>
</evidence>
<name>A0ABT7EZR6_9RHOB</name>
<keyword evidence="3" id="KW-0460">Magnesium</keyword>
<dbReference type="EMBL" id="JASNJD010000005">
    <property type="protein sequence ID" value="MDK3017835.1"/>
    <property type="molecule type" value="Genomic_DNA"/>
</dbReference>
<dbReference type="Pfam" id="PF12804">
    <property type="entry name" value="NTP_transf_3"/>
    <property type="match status" value="1"/>
</dbReference>
<evidence type="ECO:0000256" key="3">
    <source>
        <dbReference type="ARBA" id="ARBA00022842"/>
    </source>
</evidence>
<dbReference type="CDD" id="cd06422">
    <property type="entry name" value="NTP_transferase_like_1"/>
    <property type="match status" value="1"/>
</dbReference>
<accession>A0ABT7EZR6</accession>
<dbReference type="PANTHER" id="PTHR43584:SF8">
    <property type="entry name" value="N-ACETYLMURAMATE ALPHA-1-PHOSPHATE URIDYLYLTRANSFERASE"/>
    <property type="match status" value="1"/>
</dbReference>
<dbReference type="InterPro" id="IPR025877">
    <property type="entry name" value="MobA-like_NTP_Trfase"/>
</dbReference>
<protein>
    <submittedName>
        <fullName evidence="5">Nucleotidyltransferase family protein</fullName>
    </submittedName>
</protein>